<dbReference type="Pfam" id="PF01498">
    <property type="entry name" value="HTH_Tnp_Tc3_2"/>
    <property type="match status" value="1"/>
</dbReference>
<gene>
    <name evidence="4" type="ORF">LPLAT_LOCUS5484</name>
</gene>
<dbReference type="InterPro" id="IPR038717">
    <property type="entry name" value="Tc1-like_DDE_dom"/>
</dbReference>
<dbReference type="GO" id="GO:0005634">
    <property type="term" value="C:nucleus"/>
    <property type="evidence" value="ECO:0007669"/>
    <property type="project" value="UniProtKB-SubCell"/>
</dbReference>
<dbReference type="GO" id="GO:0003677">
    <property type="term" value="F:DNA binding"/>
    <property type="evidence" value="ECO:0007669"/>
    <property type="project" value="InterPro"/>
</dbReference>
<reference evidence="4" key="1">
    <citation type="submission" date="2024-04" db="EMBL/GenBank/DDBJ databases">
        <authorList>
            <consortium name="Molecular Ecology Group"/>
        </authorList>
    </citation>
    <scope>NUCLEOTIDE SEQUENCE</scope>
</reference>
<dbReference type="PANTHER" id="PTHR23022:SF134">
    <property type="entry name" value="TRANSPOSABLE ELEMENT TC1 TRANSPOSASE"/>
    <property type="match status" value="1"/>
</dbReference>
<comment type="subcellular location">
    <subcellularLocation>
        <location evidence="1">Nucleus</location>
    </subcellularLocation>
</comment>
<dbReference type="SUPFAM" id="SSF46689">
    <property type="entry name" value="Homeodomain-like"/>
    <property type="match status" value="1"/>
</dbReference>
<dbReference type="InterPro" id="IPR036388">
    <property type="entry name" value="WH-like_DNA-bd_sf"/>
</dbReference>
<evidence type="ECO:0000313" key="5">
    <source>
        <dbReference type="Proteomes" id="UP001497644"/>
    </source>
</evidence>
<evidence type="ECO:0000256" key="1">
    <source>
        <dbReference type="ARBA" id="ARBA00004123"/>
    </source>
</evidence>
<sequence length="337" mass="39396">MPRAISQFERGRIIALINSGVTQRQVSIELNISERTVRRIMARFNAEGHAKPSPIPGRPKILTEEDNNRILDSIQQNGFQSTRQIISNLNINCCEKTVQRRLRDLGYYHHIPAQKEFLTANHKEQRMAFALEHLGWEEEWMCTIFSDEKVFSTDENGKITLWRTRGMRYAQENIRFRTRCGRITLAFWGCMTSRGSRPLVRTTPHMNSEEYIHILSNVMMPYVSETFPGITYVNFVQDNSGVHRARIVQDWLARQPNLRTLNYPAKSPDLNVIENLWAKIVREWDPQIRRTREALAQYVIDKWEGLRARHALFENLITSMPQRLNSVIEKNGGVTRF</sequence>
<protein>
    <recommendedName>
        <fullName evidence="6">Transposable element tc3 transposase</fullName>
    </recommendedName>
</protein>
<organism evidence="4 5">
    <name type="scientific">Lasius platythorax</name>
    <dbReference type="NCBI Taxonomy" id="488582"/>
    <lineage>
        <taxon>Eukaryota</taxon>
        <taxon>Metazoa</taxon>
        <taxon>Ecdysozoa</taxon>
        <taxon>Arthropoda</taxon>
        <taxon>Hexapoda</taxon>
        <taxon>Insecta</taxon>
        <taxon>Pterygota</taxon>
        <taxon>Neoptera</taxon>
        <taxon>Endopterygota</taxon>
        <taxon>Hymenoptera</taxon>
        <taxon>Apocrita</taxon>
        <taxon>Aculeata</taxon>
        <taxon>Formicoidea</taxon>
        <taxon>Formicidae</taxon>
        <taxon>Formicinae</taxon>
        <taxon>Lasius</taxon>
        <taxon>Lasius</taxon>
    </lineage>
</organism>
<dbReference type="InterPro" id="IPR009057">
    <property type="entry name" value="Homeodomain-like_sf"/>
</dbReference>
<dbReference type="PANTHER" id="PTHR23022">
    <property type="entry name" value="TRANSPOSABLE ELEMENT-RELATED"/>
    <property type="match status" value="1"/>
</dbReference>
<dbReference type="Gene3D" id="1.10.10.10">
    <property type="entry name" value="Winged helix-like DNA-binding domain superfamily/Winged helix DNA-binding domain"/>
    <property type="match status" value="1"/>
</dbReference>
<keyword evidence="5" id="KW-1185">Reference proteome</keyword>
<dbReference type="GO" id="GO:0006313">
    <property type="term" value="P:DNA transposition"/>
    <property type="evidence" value="ECO:0007669"/>
    <property type="project" value="InterPro"/>
</dbReference>
<dbReference type="AlphaFoldDB" id="A0AAV2MXQ6"/>
<accession>A0AAV2MXQ6</accession>
<evidence type="ECO:0000259" key="2">
    <source>
        <dbReference type="Pfam" id="PF01498"/>
    </source>
</evidence>
<feature type="domain" description="Tc1-like transposase DDE" evidence="3">
    <location>
        <begin position="144"/>
        <end position="291"/>
    </location>
</feature>
<dbReference type="Proteomes" id="UP001497644">
    <property type="component" value="Unassembled WGS sequence"/>
</dbReference>
<dbReference type="NCBIfam" id="NF033545">
    <property type="entry name" value="transpos_IS630"/>
    <property type="match status" value="1"/>
</dbReference>
<dbReference type="EMBL" id="CAXIPU020000446">
    <property type="protein sequence ID" value="CAL1672078.1"/>
    <property type="molecule type" value="Genomic_DNA"/>
</dbReference>
<dbReference type="InterPro" id="IPR036397">
    <property type="entry name" value="RNaseH_sf"/>
</dbReference>
<evidence type="ECO:0008006" key="6">
    <source>
        <dbReference type="Google" id="ProtNLM"/>
    </source>
</evidence>
<feature type="domain" description="Transposase Tc1-like" evidence="2">
    <location>
        <begin position="69"/>
        <end position="134"/>
    </location>
</feature>
<dbReference type="Pfam" id="PF13358">
    <property type="entry name" value="DDE_3"/>
    <property type="match status" value="1"/>
</dbReference>
<dbReference type="Gene3D" id="3.30.420.10">
    <property type="entry name" value="Ribonuclease H-like superfamily/Ribonuclease H"/>
    <property type="match status" value="1"/>
</dbReference>
<dbReference type="GO" id="GO:0015074">
    <property type="term" value="P:DNA integration"/>
    <property type="evidence" value="ECO:0007669"/>
    <property type="project" value="InterPro"/>
</dbReference>
<proteinExistence type="predicted"/>
<comment type="caution">
    <text evidence="4">The sequence shown here is derived from an EMBL/GenBank/DDBJ whole genome shotgun (WGS) entry which is preliminary data.</text>
</comment>
<evidence type="ECO:0000313" key="4">
    <source>
        <dbReference type="EMBL" id="CAL1672078.1"/>
    </source>
</evidence>
<dbReference type="InterPro" id="IPR047655">
    <property type="entry name" value="Transpos_IS630-like"/>
</dbReference>
<dbReference type="Pfam" id="PF13384">
    <property type="entry name" value="HTH_23"/>
    <property type="match status" value="1"/>
</dbReference>
<name>A0AAV2MXQ6_9HYME</name>
<dbReference type="InterPro" id="IPR002492">
    <property type="entry name" value="Transposase_Tc1-like"/>
</dbReference>
<dbReference type="InterPro" id="IPR052338">
    <property type="entry name" value="Transposase_5"/>
</dbReference>
<evidence type="ECO:0000259" key="3">
    <source>
        <dbReference type="Pfam" id="PF13358"/>
    </source>
</evidence>